<feature type="region of interest" description="Disordered" evidence="1">
    <location>
        <begin position="1"/>
        <end position="130"/>
    </location>
</feature>
<accession>A0A167GT73</accession>
<gene>
    <name evidence="2" type="ORF">CALVIDRAFT_371836</name>
</gene>
<feature type="compositionally biased region" description="Low complexity" evidence="1">
    <location>
        <begin position="7"/>
        <end position="27"/>
    </location>
</feature>
<dbReference type="EMBL" id="KV417332">
    <property type="protein sequence ID" value="KZO90881.1"/>
    <property type="molecule type" value="Genomic_DNA"/>
</dbReference>
<evidence type="ECO:0000313" key="3">
    <source>
        <dbReference type="Proteomes" id="UP000076738"/>
    </source>
</evidence>
<reference evidence="2 3" key="1">
    <citation type="journal article" date="2016" name="Mol. Biol. Evol.">
        <title>Comparative Genomics of Early-Diverging Mushroom-Forming Fungi Provides Insights into the Origins of Lignocellulose Decay Capabilities.</title>
        <authorList>
            <person name="Nagy L.G."/>
            <person name="Riley R."/>
            <person name="Tritt A."/>
            <person name="Adam C."/>
            <person name="Daum C."/>
            <person name="Floudas D."/>
            <person name="Sun H."/>
            <person name="Yadav J.S."/>
            <person name="Pangilinan J."/>
            <person name="Larsson K.H."/>
            <person name="Matsuura K."/>
            <person name="Barry K."/>
            <person name="Labutti K."/>
            <person name="Kuo R."/>
            <person name="Ohm R.A."/>
            <person name="Bhattacharya S.S."/>
            <person name="Shirouzu T."/>
            <person name="Yoshinaga Y."/>
            <person name="Martin F.M."/>
            <person name="Grigoriev I.V."/>
            <person name="Hibbett D.S."/>
        </authorList>
    </citation>
    <scope>NUCLEOTIDE SEQUENCE [LARGE SCALE GENOMIC DNA]</scope>
    <source>
        <strain evidence="2 3">TUFC12733</strain>
    </source>
</reference>
<feature type="region of interest" description="Disordered" evidence="1">
    <location>
        <begin position="169"/>
        <end position="254"/>
    </location>
</feature>
<evidence type="ECO:0000313" key="2">
    <source>
        <dbReference type="EMBL" id="KZO90881.1"/>
    </source>
</evidence>
<proteinExistence type="predicted"/>
<feature type="compositionally biased region" description="Basic residues" evidence="1">
    <location>
        <begin position="42"/>
        <end position="51"/>
    </location>
</feature>
<evidence type="ECO:0000256" key="1">
    <source>
        <dbReference type="SAM" id="MobiDB-lite"/>
    </source>
</evidence>
<organism evidence="2 3">
    <name type="scientific">Calocera viscosa (strain TUFC12733)</name>
    <dbReference type="NCBI Taxonomy" id="1330018"/>
    <lineage>
        <taxon>Eukaryota</taxon>
        <taxon>Fungi</taxon>
        <taxon>Dikarya</taxon>
        <taxon>Basidiomycota</taxon>
        <taxon>Agaricomycotina</taxon>
        <taxon>Dacrymycetes</taxon>
        <taxon>Dacrymycetales</taxon>
        <taxon>Dacrymycetaceae</taxon>
        <taxon>Calocera</taxon>
    </lineage>
</organism>
<feature type="compositionally biased region" description="Basic and acidic residues" evidence="1">
    <location>
        <begin position="228"/>
        <end position="240"/>
    </location>
</feature>
<keyword evidence="3" id="KW-1185">Reference proteome</keyword>
<protein>
    <submittedName>
        <fullName evidence="2">Uncharacterized protein</fullName>
    </submittedName>
</protein>
<dbReference type="AlphaFoldDB" id="A0A167GT73"/>
<feature type="compositionally biased region" description="Basic and acidic residues" evidence="1">
    <location>
        <begin position="117"/>
        <end position="130"/>
    </location>
</feature>
<feature type="compositionally biased region" description="Basic and acidic residues" evidence="1">
    <location>
        <begin position="71"/>
        <end position="90"/>
    </location>
</feature>
<name>A0A167GT73_CALVF</name>
<dbReference type="Proteomes" id="UP000076738">
    <property type="component" value="Unassembled WGS sequence"/>
</dbReference>
<sequence length="254" mass="27888">MEALRHSSTSSSPPSKGGSGKNRPPTRTCRRCSRRWPTSSRTSRRCMRRPTSRTNTISSLQEELAQMQEESAQKGDKIKLLTKDVQDGKGRGTQAGWAHPVPRSACLGAPTSSYSSHDTRLTPLQDHEQPNDVLYATAPCSTMPTRHSSPSCSPRLSYPHLADLYGTTHAQIGPGRPALPSQRKVDGPYGPRARLPPGPGACKSFARRRQRRCPLVQPRDATPGRQRAPRDQPNHGHTQADQDLYPQGLSCSID</sequence>